<dbReference type="EnsemblMetazoa" id="G2370.1">
    <property type="protein sequence ID" value="G2370.1:cds"/>
    <property type="gene ID" value="G2370"/>
</dbReference>
<dbReference type="SMART" id="SM00261">
    <property type="entry name" value="FU"/>
    <property type="match status" value="2"/>
</dbReference>
<sequence length="824" mass="93288">MVYSVSQFVLSSVGENGSCDIETGICDVCPAGYFGKSCTQRCSEWCDSSNICDQITGQCQNCIAGRYGPNCLEQCRIQCVNSTCFSNQTCAHGCEDGWFGAQCDNKCNAAVLNCVQCYLMDNAPVCTHCADRWYLMETNCIKCPENCSLCVSSEECLECKNNFYYGKTCNLTCNTACINKTCDITGSCRHGCDNSKYGKECDKDCMKHCKTCLNSTMCLECEAGYFGKSCTMCPENCKKCENRSTCTHCKIGLTHDNGKCLEKNKKHPDATCTGGGENNDSNCNDQRHCYENAGVSVYNTRGSQALLEEIDPDEQSNDADVDEFESHDYVNVNMTRISLQRLWEYKLQNTANDLINTEFQTLPMGLLLKCKEAKKSENKKRNRYKNAYPCPFTDETVADFWRMVWNENVNTIVILINLEEAGVENESRTVEQFHFTAWPEKGLPSTVNSILDFWRKIRSKADITSPIVVHCSAGIGRTGTFIALDILINQGQKEGSVDVVSCVANLRYQRTHLIQTVEQYKYLYSAVTKELTGKESGIQENEFMTYYSQLKHNDQLTGRTFIEEEFDLIEKLAPGFDENRYQTAKAVNNRHKNRHSNILADDNFRIHISRQGSDYINAISLPSVQQNVAYIITQKPLPETVDDFYLMMADQEVDTIVLLDNDADEVFGNGCRSKNETFSQNLFELNPQEKTTFGNIELLTCHFHDDHALISGVVKLYHGRFWNENRLVPNGFQSMISLVETILIRRREQIENPVVVVCRDGAQRSGLFCVLANLVEQIQLSGSVDILQTVLNVRHRRPQIVPCLEQLEYIYDFIENYLESGNKV</sequence>
<feature type="domain" description="Tyrosine-protein phosphatase" evidence="1">
    <location>
        <begin position="329"/>
        <end position="530"/>
    </location>
</feature>
<evidence type="ECO:0008006" key="5">
    <source>
        <dbReference type="Google" id="ProtNLM"/>
    </source>
</evidence>
<dbReference type="GO" id="GO:0004725">
    <property type="term" value="F:protein tyrosine phosphatase activity"/>
    <property type="evidence" value="ECO:0007669"/>
    <property type="project" value="InterPro"/>
</dbReference>
<dbReference type="InterPro" id="IPR016130">
    <property type="entry name" value="Tyr_Pase_AS"/>
</dbReference>
<evidence type="ECO:0000259" key="2">
    <source>
        <dbReference type="PROSITE" id="PS50056"/>
    </source>
</evidence>
<dbReference type="InterPro" id="IPR006212">
    <property type="entry name" value="Furin_repeat"/>
</dbReference>
<dbReference type="PROSITE" id="PS50055">
    <property type="entry name" value="TYR_PHOSPHATASE_PTP"/>
    <property type="match status" value="2"/>
</dbReference>
<dbReference type="InterPro" id="IPR050348">
    <property type="entry name" value="Protein-Tyr_Phosphatase"/>
</dbReference>
<evidence type="ECO:0000259" key="1">
    <source>
        <dbReference type="PROSITE" id="PS50055"/>
    </source>
</evidence>
<protein>
    <recommendedName>
        <fullName evidence="5">Receptor-type tyrosine-protein phosphatase T</fullName>
    </recommendedName>
</protein>
<feature type="domain" description="Tyrosine specific protein phosphatases" evidence="2">
    <location>
        <begin position="733"/>
        <end position="808"/>
    </location>
</feature>
<dbReference type="InterPro" id="IPR029021">
    <property type="entry name" value="Prot-tyrosine_phosphatase-like"/>
</dbReference>
<dbReference type="SMART" id="SM00404">
    <property type="entry name" value="PTPc_motif"/>
    <property type="match status" value="2"/>
</dbReference>
<dbReference type="PANTHER" id="PTHR19134:SF449">
    <property type="entry name" value="TYROSINE-PROTEIN PHOSPHATASE 1"/>
    <property type="match status" value="1"/>
</dbReference>
<dbReference type="PANTHER" id="PTHR19134">
    <property type="entry name" value="RECEPTOR-TYPE TYROSINE-PROTEIN PHOSPHATASE"/>
    <property type="match status" value="1"/>
</dbReference>
<dbReference type="SUPFAM" id="SSF52799">
    <property type="entry name" value="(Phosphotyrosine protein) phosphatases II"/>
    <property type="match status" value="2"/>
</dbReference>
<dbReference type="InterPro" id="IPR000242">
    <property type="entry name" value="PTP_cat"/>
</dbReference>
<dbReference type="CDD" id="cd00047">
    <property type="entry name" value="PTPc"/>
    <property type="match status" value="2"/>
</dbReference>
<dbReference type="InterPro" id="IPR003595">
    <property type="entry name" value="Tyr_Pase_cat"/>
</dbReference>
<name>A0A8W8KI76_MAGGI</name>
<feature type="domain" description="Tyrosine specific protein phosphatases" evidence="2">
    <location>
        <begin position="448"/>
        <end position="521"/>
    </location>
</feature>
<organism evidence="3 4">
    <name type="scientific">Magallana gigas</name>
    <name type="common">Pacific oyster</name>
    <name type="synonym">Crassostrea gigas</name>
    <dbReference type="NCBI Taxonomy" id="29159"/>
    <lineage>
        <taxon>Eukaryota</taxon>
        <taxon>Metazoa</taxon>
        <taxon>Spiralia</taxon>
        <taxon>Lophotrochozoa</taxon>
        <taxon>Mollusca</taxon>
        <taxon>Bivalvia</taxon>
        <taxon>Autobranchia</taxon>
        <taxon>Pteriomorphia</taxon>
        <taxon>Ostreida</taxon>
        <taxon>Ostreoidea</taxon>
        <taxon>Ostreidae</taxon>
        <taxon>Magallana</taxon>
    </lineage>
</organism>
<feature type="domain" description="Tyrosine-protein phosphatase" evidence="1">
    <location>
        <begin position="562"/>
        <end position="817"/>
    </location>
</feature>
<dbReference type="PROSITE" id="PS00383">
    <property type="entry name" value="TYR_PHOSPHATASE_1"/>
    <property type="match status" value="1"/>
</dbReference>
<dbReference type="PRINTS" id="PR00700">
    <property type="entry name" value="PRTYPHPHTASE"/>
</dbReference>
<dbReference type="Pfam" id="PF00102">
    <property type="entry name" value="Y_phosphatase"/>
    <property type="match status" value="2"/>
</dbReference>
<dbReference type="Proteomes" id="UP000005408">
    <property type="component" value="Unassembled WGS sequence"/>
</dbReference>
<dbReference type="InterPro" id="IPR000742">
    <property type="entry name" value="EGF"/>
</dbReference>
<reference evidence="3" key="1">
    <citation type="submission" date="2022-08" db="UniProtKB">
        <authorList>
            <consortium name="EnsemblMetazoa"/>
        </authorList>
    </citation>
    <scope>IDENTIFICATION</scope>
    <source>
        <strain evidence="3">05x7-T-G4-1.051#20</strain>
    </source>
</reference>
<dbReference type="InterPro" id="IPR000387">
    <property type="entry name" value="Tyr_Pase_dom"/>
</dbReference>
<evidence type="ECO:0000313" key="4">
    <source>
        <dbReference type="Proteomes" id="UP000005408"/>
    </source>
</evidence>
<keyword evidence="4" id="KW-1185">Reference proteome</keyword>
<dbReference type="SUPFAM" id="SSF57184">
    <property type="entry name" value="Growth factor receptor domain"/>
    <property type="match status" value="2"/>
</dbReference>
<proteinExistence type="predicted"/>
<dbReference type="SMART" id="SM00181">
    <property type="entry name" value="EGF"/>
    <property type="match status" value="4"/>
</dbReference>
<evidence type="ECO:0000313" key="3">
    <source>
        <dbReference type="EnsemblMetazoa" id="G2370.1:cds"/>
    </source>
</evidence>
<accession>A0A8W8KI76</accession>
<dbReference type="SMART" id="SM00194">
    <property type="entry name" value="PTPc"/>
    <property type="match status" value="2"/>
</dbReference>
<dbReference type="Gene3D" id="3.90.190.10">
    <property type="entry name" value="Protein tyrosine phosphatase superfamily"/>
    <property type="match status" value="3"/>
</dbReference>
<dbReference type="InterPro" id="IPR009030">
    <property type="entry name" value="Growth_fac_rcpt_cys_sf"/>
</dbReference>
<dbReference type="PROSITE" id="PS50056">
    <property type="entry name" value="TYR_PHOSPHATASE_2"/>
    <property type="match status" value="2"/>
</dbReference>
<dbReference type="AlphaFoldDB" id="A0A8W8KI76"/>